<comment type="caution">
    <text evidence="1">The sequence shown here is derived from an EMBL/GenBank/DDBJ whole genome shotgun (WGS) entry which is preliminary data.</text>
</comment>
<dbReference type="EMBL" id="BAAAQT010000008">
    <property type="protein sequence ID" value="GAA2175498.1"/>
    <property type="molecule type" value="Genomic_DNA"/>
</dbReference>
<proteinExistence type="predicted"/>
<dbReference type="Proteomes" id="UP001501599">
    <property type="component" value="Unassembled WGS sequence"/>
</dbReference>
<protein>
    <submittedName>
        <fullName evidence="1">Uncharacterized protein</fullName>
    </submittedName>
</protein>
<evidence type="ECO:0000313" key="1">
    <source>
        <dbReference type="EMBL" id="GAA2175498.1"/>
    </source>
</evidence>
<accession>A0ABN3AVZ3</accession>
<gene>
    <name evidence="1" type="ORF">GCM10009846_25640</name>
</gene>
<name>A0ABN3AVZ3_9MICO</name>
<sequence>MLAETTLRRDATPVASTVQLVRRRSAGKVVRLALPSHAAPSAWTAPDARALLAPMAPHATSA</sequence>
<evidence type="ECO:0000313" key="2">
    <source>
        <dbReference type="Proteomes" id="UP001501599"/>
    </source>
</evidence>
<keyword evidence="2" id="KW-1185">Reference proteome</keyword>
<organism evidence="1 2">
    <name type="scientific">Agrococcus versicolor</name>
    <dbReference type="NCBI Taxonomy" id="501482"/>
    <lineage>
        <taxon>Bacteria</taxon>
        <taxon>Bacillati</taxon>
        <taxon>Actinomycetota</taxon>
        <taxon>Actinomycetes</taxon>
        <taxon>Micrococcales</taxon>
        <taxon>Microbacteriaceae</taxon>
        <taxon>Agrococcus</taxon>
    </lineage>
</organism>
<reference evidence="1 2" key="1">
    <citation type="journal article" date="2019" name="Int. J. Syst. Evol. Microbiol.">
        <title>The Global Catalogue of Microorganisms (GCM) 10K type strain sequencing project: providing services to taxonomists for standard genome sequencing and annotation.</title>
        <authorList>
            <consortium name="The Broad Institute Genomics Platform"/>
            <consortium name="The Broad Institute Genome Sequencing Center for Infectious Disease"/>
            <person name="Wu L."/>
            <person name="Ma J."/>
        </authorList>
    </citation>
    <scope>NUCLEOTIDE SEQUENCE [LARGE SCALE GENOMIC DNA]</scope>
    <source>
        <strain evidence="1 2">JCM 16026</strain>
    </source>
</reference>
<dbReference type="RefSeq" id="WP_344344269.1">
    <property type="nucleotide sequence ID" value="NZ_BAAAQT010000008.1"/>
</dbReference>